<feature type="region of interest" description="N-terminal hotdog fold" evidence="9">
    <location>
        <begin position="2646"/>
        <end position="2767"/>
    </location>
</feature>
<keyword evidence="15" id="KW-1185">Reference proteome</keyword>
<dbReference type="Gene3D" id="3.40.366.10">
    <property type="entry name" value="Malonyl-Coenzyme A Acyl Carrier Protein, domain 2"/>
    <property type="match status" value="2"/>
</dbReference>
<comment type="cofactor">
    <cofactor evidence="1">
        <name>pantetheine 4'-phosphate</name>
        <dbReference type="ChEBI" id="CHEBI:47942"/>
    </cofactor>
</comment>
<dbReference type="SMART" id="SM00826">
    <property type="entry name" value="PKS_DH"/>
    <property type="match status" value="2"/>
</dbReference>
<keyword evidence="5" id="KW-0808">Transferase</keyword>
<dbReference type="InterPro" id="IPR009081">
    <property type="entry name" value="PP-bd_ACP"/>
</dbReference>
<feature type="domain" description="Ketosynthase family 3 (KS3)" evidence="12">
    <location>
        <begin position="33"/>
        <end position="461"/>
    </location>
</feature>
<dbReference type="PROSITE" id="PS00606">
    <property type="entry name" value="KS3_1"/>
    <property type="match status" value="2"/>
</dbReference>
<evidence type="ECO:0000256" key="1">
    <source>
        <dbReference type="ARBA" id="ARBA00001957"/>
    </source>
</evidence>
<protein>
    <submittedName>
        <fullName evidence="14">SDR family NAD(P)-dependent oxidoreductase</fullName>
    </submittedName>
</protein>
<dbReference type="InterPro" id="IPR036291">
    <property type="entry name" value="NAD(P)-bd_dom_sf"/>
</dbReference>
<dbReference type="PROSITE" id="PS52019">
    <property type="entry name" value="PKS_MFAS_DH"/>
    <property type="match status" value="2"/>
</dbReference>
<dbReference type="Pfam" id="PF08990">
    <property type="entry name" value="Docking"/>
    <property type="match status" value="1"/>
</dbReference>
<accession>A0ABT0ZMK8</accession>
<evidence type="ECO:0000313" key="14">
    <source>
        <dbReference type="EMBL" id="MCN9244813.1"/>
    </source>
</evidence>
<dbReference type="Gene3D" id="3.40.50.720">
    <property type="entry name" value="NAD(P)-binding Rossmann-like Domain"/>
    <property type="match status" value="1"/>
</dbReference>
<dbReference type="InterPro" id="IPR001227">
    <property type="entry name" value="Ac_transferase_dom_sf"/>
</dbReference>
<dbReference type="SMART" id="SM01294">
    <property type="entry name" value="PKS_PP_betabranch"/>
    <property type="match status" value="1"/>
</dbReference>
<dbReference type="SUPFAM" id="SSF47336">
    <property type="entry name" value="ACP-like"/>
    <property type="match status" value="1"/>
</dbReference>
<dbReference type="Pfam" id="PF21089">
    <property type="entry name" value="PKS_DH_N"/>
    <property type="match status" value="2"/>
</dbReference>
<dbReference type="InterPro" id="IPR020806">
    <property type="entry name" value="PKS_PP-bd"/>
</dbReference>
<feature type="active site" description="Proton acceptor; for dehydratase activity" evidence="9">
    <location>
        <position position="2678"/>
    </location>
</feature>
<evidence type="ECO:0000259" key="12">
    <source>
        <dbReference type="PROSITE" id="PS52004"/>
    </source>
</evidence>
<feature type="domain" description="PKS/mFAS DH" evidence="13">
    <location>
        <begin position="2646"/>
        <end position="2920"/>
    </location>
</feature>
<dbReference type="SMART" id="SM00825">
    <property type="entry name" value="PKS_KS"/>
    <property type="match status" value="2"/>
</dbReference>
<feature type="domain" description="Ketosynthase family 3 (KS3)" evidence="12">
    <location>
        <begin position="1748"/>
        <end position="2169"/>
    </location>
</feature>
<evidence type="ECO:0000256" key="2">
    <source>
        <dbReference type="ARBA" id="ARBA00004792"/>
    </source>
</evidence>
<dbReference type="InterPro" id="IPR049551">
    <property type="entry name" value="PKS_DH_C"/>
</dbReference>
<dbReference type="SUPFAM" id="SSF53901">
    <property type="entry name" value="Thiolase-like"/>
    <property type="match status" value="2"/>
</dbReference>
<feature type="active site" description="Proton donor; for dehydratase activity" evidence="9">
    <location>
        <position position="2842"/>
    </location>
</feature>
<evidence type="ECO:0000256" key="8">
    <source>
        <dbReference type="ARBA" id="ARBA00023315"/>
    </source>
</evidence>
<dbReference type="Pfam" id="PF14765">
    <property type="entry name" value="PS-DH"/>
    <property type="match status" value="2"/>
</dbReference>
<evidence type="ECO:0000256" key="10">
    <source>
        <dbReference type="SAM" id="MobiDB-lite"/>
    </source>
</evidence>
<feature type="non-terminal residue" evidence="14">
    <location>
        <position position="3085"/>
    </location>
</feature>
<dbReference type="SMART" id="SM00822">
    <property type="entry name" value="PKS_KR"/>
    <property type="match status" value="1"/>
</dbReference>
<dbReference type="SMART" id="SM00827">
    <property type="entry name" value="PKS_AT"/>
    <property type="match status" value="2"/>
</dbReference>
<dbReference type="SUPFAM" id="SSF55048">
    <property type="entry name" value="Probable ACP-binding domain of malonyl-CoA ACP transacylase"/>
    <property type="match status" value="2"/>
</dbReference>
<dbReference type="InterPro" id="IPR055123">
    <property type="entry name" value="SpnB-like_Rossmann"/>
</dbReference>
<gene>
    <name evidence="14" type="ORF">NGF19_29210</name>
</gene>
<dbReference type="Gene3D" id="3.40.47.10">
    <property type="match status" value="2"/>
</dbReference>
<dbReference type="Gene3D" id="3.40.50.11460">
    <property type="match status" value="1"/>
</dbReference>
<proteinExistence type="predicted"/>
<dbReference type="PROSITE" id="PS50075">
    <property type="entry name" value="CARRIER"/>
    <property type="match status" value="1"/>
</dbReference>
<dbReference type="InterPro" id="IPR018201">
    <property type="entry name" value="Ketoacyl_synth_AS"/>
</dbReference>
<keyword evidence="3" id="KW-0596">Phosphopantetheine</keyword>
<dbReference type="InterPro" id="IPR016039">
    <property type="entry name" value="Thiolase-like"/>
</dbReference>
<dbReference type="InterPro" id="IPR020841">
    <property type="entry name" value="PKS_Beta-ketoAc_synthase_dom"/>
</dbReference>
<dbReference type="Gene3D" id="3.30.70.3290">
    <property type="match status" value="2"/>
</dbReference>
<dbReference type="SUPFAM" id="SSF52151">
    <property type="entry name" value="FabD/lysophospholipase-like"/>
    <property type="match status" value="2"/>
</dbReference>
<feature type="domain" description="Carrier" evidence="11">
    <location>
        <begin position="1650"/>
        <end position="1725"/>
    </location>
</feature>
<reference evidence="14 15" key="1">
    <citation type="submission" date="2022-05" db="EMBL/GenBank/DDBJ databases">
        <title>Streptomyces sp. nov. RY43-2 isolated from soil of a peat swamp forest.</title>
        <authorList>
            <person name="Kanchanasin P."/>
            <person name="Tanasupawat S."/>
            <person name="Phongsopitanun W."/>
        </authorList>
    </citation>
    <scope>NUCLEOTIDE SEQUENCE [LARGE SCALE GENOMIC DNA]</scope>
    <source>
        <strain evidence="14 15">RY43-2</strain>
    </source>
</reference>
<evidence type="ECO:0000259" key="11">
    <source>
        <dbReference type="PROSITE" id="PS50075"/>
    </source>
</evidence>
<dbReference type="InterPro" id="IPR049900">
    <property type="entry name" value="PKS_mFAS_DH"/>
</dbReference>
<dbReference type="InterPro" id="IPR014030">
    <property type="entry name" value="Ketoacyl_synth_N"/>
</dbReference>
<keyword evidence="7" id="KW-0511">Multifunctional enzyme</keyword>
<dbReference type="PANTHER" id="PTHR43775:SF51">
    <property type="entry name" value="INACTIVE PHENOLPHTHIOCEROL SYNTHESIS POLYKETIDE SYNTHASE TYPE I PKS1-RELATED"/>
    <property type="match status" value="1"/>
</dbReference>
<keyword evidence="6" id="KW-0045">Antibiotic biosynthesis</keyword>
<dbReference type="Pfam" id="PF02801">
    <property type="entry name" value="Ketoacyl-synt_C"/>
    <property type="match status" value="2"/>
</dbReference>
<feature type="domain" description="PKS/mFAS DH" evidence="13">
    <location>
        <begin position="930"/>
        <end position="1243"/>
    </location>
</feature>
<dbReference type="CDD" id="cd08956">
    <property type="entry name" value="KR_3_FAS_SDR_x"/>
    <property type="match status" value="1"/>
</dbReference>
<dbReference type="InterPro" id="IPR049552">
    <property type="entry name" value="PKS_DH_N"/>
</dbReference>
<dbReference type="InterPro" id="IPR020807">
    <property type="entry name" value="PKS_DH"/>
</dbReference>
<dbReference type="InterPro" id="IPR050091">
    <property type="entry name" value="PKS_NRPS_Biosynth_Enz"/>
</dbReference>
<dbReference type="Proteomes" id="UP001523219">
    <property type="component" value="Unassembled WGS sequence"/>
</dbReference>
<name>A0ABT0ZMK8_9ACTN</name>
<dbReference type="PROSITE" id="PS52004">
    <property type="entry name" value="KS3_2"/>
    <property type="match status" value="2"/>
</dbReference>
<dbReference type="Pfam" id="PF08659">
    <property type="entry name" value="KR"/>
    <property type="match status" value="1"/>
</dbReference>
<sequence>MADKERLSYYLKRVTTDLQETRRQLREIQEERREPIAVVGIGCRFPGGVASPEDFWRLLATGEDAVGEFPADRGWDLDSLFDPDPDRPGTSYTRRGAFLADAADFDAEFFGISPREALAMDPQQRLLLEVAWETLEQAGLDPATLRGSRTGVFAGTNGQDYVRLLMTSLESEALEGHRLTGNTASVLSGRVSYTLGLEGPAVTVDTACSSSLVALHLAVQSLRQGECSLALAGGATVMSTPGAFIEFSRQRGMAPDGRCKPFADAADGTGWGEGVGLVLLERLSDALANGRQVLAVIRGSAVNQDGASNGLTAPNGPSQERVIRAALDNAGLTPDEIDVVEAHGTGTTLGDPIEANAILATYGRHHTAGRPLLLGSVKSNLGHTQAAAGVAGIIKAVLAVRHAVVPPTLNVEQPTSHVDWSSGAVRLPTEPTPWPVVDRPRRVGVSSFGVSGTNAHVIVEQPPATEPAPAVPAAGPIAHGTVPLLLSGHTPQALHAQATRMLARLDEHPDIQLPDLAYALATSRAALPFRAAVVAADRASALRGLDALSQGRADPHLLGAATRVKGGRTAFLFGGQGAQRPGMGRELYDHVPEFAAQLDAVGAVLDPLLGRSVRDVMFGDEGLLERTQYAQPALFALEVALARLWESWGVRPDYLLGHSVGEVAAAHVAGVLSLEDACALITARGRLMQAMAPGVMVSVAASEAEVAELLTDRVSIAAVNGPASVVVSGDEDAVGAVLAALGERRSKRLSTSHAFHSPSMEPMLAEFRTVAQRLTFHPPRIPIASNVTGRVATADKIATAGYWVRHVREAVRFHDGMADLLARGVTTFLELGPGGVLTGLGRESVPEDRTDVLLTPALRHGKDELATAVTALAGAHANGAPVDWQAVFAGSGAALTELPTYAFQRERHWLKNPFSATGDITRVGVGTANHPLLGAAVSLADGDGLLLTGVLSRQSHPWLAGRVDGAPRLAAALLELALHAGSQVGCARVAELTVDEPLTLPERGGLVVQVRVGAPDESGGRSLTVHARENHDDARWTRHAVGVLDTGLTPPIEDAQPPAARRAGDTVSADVGPTAGAWADADRYGLHPVFMAAAVEAAGAVLPPVADSRLRLLPARWQGVELHAAGATAARAELTVTDENTVSLVITDDAGRTLARAAGVTFQETAVRGRHGDALFRIAWDEVPLARGDAPADGWAVLGDADTAARFGDAVPYADLEALSRAVRDGAAVPAVVLAPVPSGGPGALGEAVRAALQGVLDLARQWLADDAYAESRLVVVTEGAVTTVPDAQPDDLVTAPVWGLVRSAQSEHPGRFLLLDVDGTAASYRSLAPALAGDEPQLALRAGVAHAPRLARLPQADGAAARRLDPEGTVLVTGATSGVGRLVARHLAERHGVRHLLLLSRRGPAADGAEELRAELAELGAQATIAACDVGDRAELAACLASIPAEHPLTAVVHSAGVVHDGLISSLTAQQVDRVLRPKADAVLHLHDLTRDFDLAAFVVFSSAAATIGAGGQGNYAAANVFLDAFAAHRRALGLPMVSVQWGLWEERSGMTQELGDAHQTRARNAGIIPMATEQGLALFDAVLDVDHPVVVAAPVDLGAWRARAATGTVPPLLRGLVPPASRGPAADGRPDSGARLDLGGLSAAERSRTLLNLVRTHAAAVLGHTSAEAAGSDRLFSELGVDSLTAVELRNRLTHETGIRLPATLVFDYPTPAELARYLDEELVAAARTGARREQPSVAAATGASNEPIAIVGMACRFPGGVRSPEDLWRLVAEGREGIGAFPTDRGWDLEHLLGDGRSSVRNGGFLYDVADFDAEFFGISPREALAMDPQHRLLLETSWEAIERAGIDPVTLRGSDTGVFAGTNGQDYALLLRDLPEELEGFVGIGNGGAVFSGRVSYTFGLEGPAVTVDTACSASLVALHLAAQSLRQGECSLALVSGATVMSTPMPFVEFSRQGGLAHDGRCKAFAAGADGTGWSEGVGVLLVERLSDARRNGHRVLAVVRGSAVNQDGASNGLTAPNGPSQQRVIRQALVNARLSASEVDVVEGHGTGTTLGDPIEAQALLATYGRGRSAEQPLWLGSVKSNLGHTQAAAGVAGVIKTVMALRHGILPATLHIDEPSPHVDWSGGEVRLLTERTAWPETGRPRRAGVSAFGVSGTNAHVILEAASETEAQTGPEPDADTDAAVPWLLSAATGQALREQAARLLARLEGQQPGEQSAPVPGDLAYSLATTRSALRHRAVLVPRDTAELPELLRALADDRPAAGTVRGTVLAAPQTAFVFPGQGSQWIGMARELLDSAPVFVERMDACAAAIEPFVDWSLLDVVRGEPGAPALDRVDVVQPVLFAIMVSLAELWRAYGVEPDAVLGHSQGEIAAAHVAGGLSLSDAARVVSLRSQALTALSGRGGMVWVPETPDRVAERLRAWDGRLAVAAVNGPTAVVVSGESVALDEFLVGCLADDVRARRVDVDYASHSPQVEEIRERLADALAPIRPRSGHTPFYSAVTGELLDTARLDAAYWYENLRHTVEFERATRRAIEHGHTVFVEVSPHPVLTPAVQESADALERIVAALGTLHRDEGGLPRFVTALAEAHVSGVAVDWRPVLPAARAVDLPTYAFQRRRFWPDDYLARAGDASGLGLANADHPLLGAVVTPVGADSRLLTGRLSVRTHPWLADHRVRDAVVLPGTAYVELAVRAGDEVGCPQLEELTLQAPLVVPPHGDVHLQVTVAAADAEGRRELTIDARREGGDWTRHATGVIGPAVPAGQAQRGSAEWPPQGAVPVPVDDFYPRFAESGLGYGPAFQGLRAVWRDGTDVLAEVRLPEEQRTAAGRFGLHPALLDAALHALAVDTGASGDAAPRLPFSWSNVTLHAAGATALRVRLTPTGTDTVALLVADETGRAIASVGALAVRPLTTAQLVTRNPLHGLDWVDAPTPATAGAARLAGLGDRAPELDGAHYPDLAALLAALDAGAELPDAVFAVLPATSPEGDVVPAAHANARITLDLLRAWLADDRLADSRLVLVTGGAVGEAPTDPAGATVWGLVRSAQSEHPGTFGLLDTDGLVVPQEVLFLAATGDEPQLAWH</sequence>
<feature type="region of interest" description="C-terminal hotdog fold" evidence="9">
    <location>
        <begin position="1077"/>
        <end position="1243"/>
    </location>
</feature>
<evidence type="ECO:0000256" key="4">
    <source>
        <dbReference type="ARBA" id="ARBA00022553"/>
    </source>
</evidence>
<evidence type="ECO:0000256" key="9">
    <source>
        <dbReference type="PROSITE-ProRule" id="PRU01363"/>
    </source>
</evidence>
<keyword evidence="4" id="KW-0597">Phosphoprotein</keyword>
<organism evidence="14 15">
    <name type="scientific">Streptomyces macrolidinus</name>
    <dbReference type="NCBI Taxonomy" id="2952607"/>
    <lineage>
        <taxon>Bacteria</taxon>
        <taxon>Bacillati</taxon>
        <taxon>Actinomycetota</taxon>
        <taxon>Actinomycetes</taxon>
        <taxon>Kitasatosporales</taxon>
        <taxon>Streptomycetaceae</taxon>
        <taxon>Streptomyces</taxon>
    </lineage>
</organism>
<dbReference type="InterPro" id="IPR013968">
    <property type="entry name" value="PKS_KR"/>
</dbReference>
<dbReference type="InterPro" id="IPR014043">
    <property type="entry name" value="Acyl_transferase_dom"/>
</dbReference>
<dbReference type="Pfam" id="PF16197">
    <property type="entry name" value="KAsynt_C_assoc"/>
    <property type="match status" value="2"/>
</dbReference>
<dbReference type="RefSeq" id="WP_252428756.1">
    <property type="nucleotide sequence ID" value="NZ_JAMWMR010000048.1"/>
</dbReference>
<feature type="region of interest" description="N-terminal hotdog fold" evidence="9">
    <location>
        <begin position="930"/>
        <end position="1051"/>
    </location>
</feature>
<dbReference type="Pfam" id="PF22953">
    <property type="entry name" value="SpnB_Rossmann"/>
    <property type="match status" value="2"/>
</dbReference>
<dbReference type="PROSITE" id="PS00012">
    <property type="entry name" value="PHOSPHOPANTETHEINE"/>
    <property type="match status" value="1"/>
</dbReference>
<dbReference type="CDD" id="cd00833">
    <property type="entry name" value="PKS"/>
    <property type="match status" value="2"/>
</dbReference>
<dbReference type="Pfam" id="PF00550">
    <property type="entry name" value="PP-binding"/>
    <property type="match status" value="1"/>
</dbReference>
<dbReference type="Gene3D" id="1.10.1200.10">
    <property type="entry name" value="ACP-like"/>
    <property type="match status" value="1"/>
</dbReference>
<dbReference type="InterPro" id="IPR015083">
    <property type="entry name" value="NorB/c/GfsB-D-like_docking"/>
</dbReference>
<dbReference type="InterPro" id="IPR032821">
    <property type="entry name" value="PKS_assoc"/>
</dbReference>
<evidence type="ECO:0000256" key="6">
    <source>
        <dbReference type="ARBA" id="ARBA00023194"/>
    </source>
</evidence>
<dbReference type="InterPro" id="IPR042104">
    <property type="entry name" value="PKS_dehydratase_sf"/>
</dbReference>
<comment type="caution">
    <text evidence="9">Lacks conserved residue(s) required for the propagation of feature annotation.</text>
</comment>
<feature type="region of interest" description="Disordered" evidence="10">
    <location>
        <begin position="1615"/>
        <end position="1639"/>
    </location>
</feature>
<evidence type="ECO:0000256" key="3">
    <source>
        <dbReference type="ARBA" id="ARBA00022450"/>
    </source>
</evidence>
<dbReference type="PANTHER" id="PTHR43775">
    <property type="entry name" value="FATTY ACID SYNTHASE"/>
    <property type="match status" value="1"/>
</dbReference>
<dbReference type="InterPro" id="IPR057326">
    <property type="entry name" value="KR_dom"/>
</dbReference>
<evidence type="ECO:0000256" key="5">
    <source>
        <dbReference type="ARBA" id="ARBA00022679"/>
    </source>
</evidence>
<evidence type="ECO:0000313" key="15">
    <source>
        <dbReference type="Proteomes" id="UP001523219"/>
    </source>
</evidence>
<comment type="caution">
    <text evidence="14">The sequence shown here is derived from an EMBL/GenBank/DDBJ whole genome shotgun (WGS) entry which is preliminary data.</text>
</comment>
<dbReference type="InterPro" id="IPR016035">
    <property type="entry name" value="Acyl_Trfase/lysoPLipase"/>
</dbReference>
<dbReference type="Gene3D" id="3.10.129.110">
    <property type="entry name" value="Polyketide synthase dehydratase"/>
    <property type="match status" value="3"/>
</dbReference>
<dbReference type="EMBL" id="JAMWMR010000048">
    <property type="protein sequence ID" value="MCN9244813.1"/>
    <property type="molecule type" value="Genomic_DNA"/>
</dbReference>
<evidence type="ECO:0000259" key="13">
    <source>
        <dbReference type="PROSITE" id="PS52019"/>
    </source>
</evidence>
<evidence type="ECO:0000256" key="7">
    <source>
        <dbReference type="ARBA" id="ARBA00023268"/>
    </source>
</evidence>
<dbReference type="InterPro" id="IPR036736">
    <property type="entry name" value="ACP-like_sf"/>
</dbReference>
<comment type="pathway">
    <text evidence="2">Antibiotic biosynthesis.</text>
</comment>
<keyword evidence="8" id="KW-0012">Acyltransferase</keyword>
<dbReference type="SMART" id="SM00823">
    <property type="entry name" value="PKS_PP"/>
    <property type="match status" value="1"/>
</dbReference>
<feature type="region of interest" description="C-terminal hotdog fold" evidence="9">
    <location>
        <begin position="2781"/>
        <end position="2920"/>
    </location>
</feature>
<dbReference type="Pfam" id="PF00109">
    <property type="entry name" value="ketoacyl-synt"/>
    <property type="match status" value="2"/>
</dbReference>
<dbReference type="InterPro" id="IPR014031">
    <property type="entry name" value="Ketoacyl_synth_C"/>
</dbReference>
<dbReference type="InterPro" id="IPR006162">
    <property type="entry name" value="Ppantetheine_attach_site"/>
</dbReference>
<feature type="region of interest" description="Disordered" evidence="10">
    <location>
        <begin position="1047"/>
        <end position="1068"/>
    </location>
</feature>
<dbReference type="InterPro" id="IPR016036">
    <property type="entry name" value="Malonyl_transacylase_ACP-bd"/>
</dbReference>
<dbReference type="SUPFAM" id="SSF51735">
    <property type="entry name" value="NAD(P)-binding Rossmann-fold domains"/>
    <property type="match status" value="3"/>
</dbReference>
<dbReference type="Pfam" id="PF00698">
    <property type="entry name" value="Acyl_transf_1"/>
    <property type="match status" value="2"/>
</dbReference>